<evidence type="ECO:0008006" key="3">
    <source>
        <dbReference type="Google" id="ProtNLM"/>
    </source>
</evidence>
<gene>
    <name evidence="1" type="ORF">POF45_05775</name>
</gene>
<reference evidence="1 2" key="1">
    <citation type="submission" date="2023-02" db="EMBL/GenBank/DDBJ databases">
        <title>Pseudomonas chrutzelriedensis sp. nov., a potently antifungal strain isolated from moss.</title>
        <authorList>
            <person name="Schnyder A."/>
            <person name="Kalawong R."/>
            <person name="Eberl L."/>
            <person name="Agnoli K."/>
        </authorList>
    </citation>
    <scope>NUCLEOTIDE SEQUENCE [LARGE SCALE GENOMIC DNA]</scope>
    <source>
        <strain evidence="1 2">681</strain>
    </source>
</reference>
<evidence type="ECO:0000313" key="1">
    <source>
        <dbReference type="EMBL" id="MDI2590940.1"/>
    </source>
</evidence>
<proteinExistence type="predicted"/>
<comment type="caution">
    <text evidence="1">The sequence shown here is derived from an EMBL/GenBank/DDBJ whole genome shotgun (WGS) entry which is preliminary data.</text>
</comment>
<name>A0ABT6QJH3_9PSED</name>
<evidence type="ECO:0000313" key="2">
    <source>
        <dbReference type="Proteomes" id="UP001159100"/>
    </source>
</evidence>
<keyword evidence="2" id="KW-1185">Reference proteome</keyword>
<protein>
    <recommendedName>
        <fullName evidence="3">Filamentous hemagglutinin</fullName>
    </recommendedName>
</protein>
<organism evidence="1 2">
    <name type="scientific">Pseudomonas fungipugnans</name>
    <dbReference type="NCBI Taxonomy" id="3024217"/>
    <lineage>
        <taxon>Bacteria</taxon>
        <taxon>Pseudomonadati</taxon>
        <taxon>Pseudomonadota</taxon>
        <taxon>Gammaproteobacteria</taxon>
        <taxon>Pseudomonadales</taxon>
        <taxon>Pseudomonadaceae</taxon>
        <taxon>Pseudomonas</taxon>
    </lineage>
</organism>
<accession>A0ABT6QJH3</accession>
<sequence>MSQVQIMSVVGSAVPAPLRELGLLACWYLVQDGEPVSGPLTSLPAAQALSNISMPAGCLPKATEPSAWFR</sequence>
<dbReference type="RefSeq" id="WP_259495076.1">
    <property type="nucleotide sequence ID" value="NZ_JARBWL010000001.1"/>
</dbReference>
<dbReference type="Proteomes" id="UP001159100">
    <property type="component" value="Unassembled WGS sequence"/>
</dbReference>
<dbReference type="EMBL" id="JARBWL010000001">
    <property type="protein sequence ID" value="MDI2590940.1"/>
    <property type="molecule type" value="Genomic_DNA"/>
</dbReference>